<proteinExistence type="predicted"/>
<dbReference type="PROSITE" id="PS00018">
    <property type="entry name" value="EF_HAND_1"/>
    <property type="match status" value="1"/>
</dbReference>
<sequence length="559" mass="61721">MARFSRLQLEEESEMEGDFGKLRRYLDVQFETQTQLLEQLTAAIKTCGSQVPTGISSEGVSLCVPGAATLHPSGDESQGTEPDGSTPVARGGATRDSVQSRRHTFVRSAMLKRQLEGQRQASRAQMEGARGASTTSLGDLNWRGQLRKLVASPKFSYVIMCLIVLNGILLGVEIDVAAQLPLTEIPQWFGIVNALIVFAFLGETTLKLLALGCRKFWRGADSVWNAFDFTVVIFSLFETVVDWSAQSLNLEGTNSMGLMRALRLARILRGVRIIRLFRYFSALRALLVSIMSTISSLLWTLLLLLILFYIFAIIFTQMVTDHCRFVTIDATGNSTAVPVCPDSLAPYWSNVMDSMHTLFMSITGGVNWLDVYAPLREVSMVALWLFNLYVVIGFFTILNVVTGVFVNTAIESASADKDIATIKQAQQRLMLLESLRDVFQEMAGNNDARVSLGELQQAIDTNNTLGTFMQSLGISTDDVWTLFLLIDVDDNGVVDIEEFVAGCMQLRGPAQSLQVAKMAYENKLTRQAIKQISKDVASLTSLLTFARKPPVPSVVREAC</sequence>
<dbReference type="Gene3D" id="1.10.238.10">
    <property type="entry name" value="EF-hand"/>
    <property type="match status" value="1"/>
</dbReference>
<dbReference type="InterPro" id="IPR002048">
    <property type="entry name" value="EF_hand_dom"/>
</dbReference>
<feature type="region of interest" description="Disordered" evidence="6">
    <location>
        <begin position="114"/>
        <end position="134"/>
    </location>
</feature>
<gene>
    <name evidence="9" type="ORF">SCF082_LOCUS47891</name>
</gene>
<dbReference type="InterPro" id="IPR027359">
    <property type="entry name" value="Volt_channel_dom_sf"/>
</dbReference>
<name>A0ABP0RPC0_9DINO</name>
<reference evidence="9 10" key="1">
    <citation type="submission" date="2024-02" db="EMBL/GenBank/DDBJ databases">
        <authorList>
            <person name="Chen Y."/>
            <person name="Shah S."/>
            <person name="Dougan E. K."/>
            <person name="Thang M."/>
            <person name="Chan C."/>
        </authorList>
    </citation>
    <scope>NUCLEOTIDE SEQUENCE [LARGE SCALE GENOMIC DNA]</scope>
</reference>
<evidence type="ECO:0000256" key="5">
    <source>
        <dbReference type="ARBA" id="ARBA00023136"/>
    </source>
</evidence>
<evidence type="ECO:0000259" key="8">
    <source>
        <dbReference type="PROSITE" id="PS50222"/>
    </source>
</evidence>
<evidence type="ECO:0000256" key="6">
    <source>
        <dbReference type="SAM" id="MobiDB-lite"/>
    </source>
</evidence>
<evidence type="ECO:0000256" key="2">
    <source>
        <dbReference type="ARBA" id="ARBA00022692"/>
    </source>
</evidence>
<protein>
    <submittedName>
        <fullName evidence="9">Probable voltage-dependent N-type calcium channel subunit alpha-1B (DOE-4) (Voltage-gated calcium channel subunit alpha Cav2.2)</fullName>
    </submittedName>
</protein>
<evidence type="ECO:0000313" key="10">
    <source>
        <dbReference type="Proteomes" id="UP001642464"/>
    </source>
</evidence>
<comment type="caution">
    <text evidence="9">The sequence shown here is derived from an EMBL/GenBank/DDBJ whole genome shotgun (WGS) entry which is preliminary data.</text>
</comment>
<keyword evidence="4 7" id="KW-1133">Transmembrane helix</keyword>
<dbReference type="Pfam" id="PF00520">
    <property type="entry name" value="Ion_trans"/>
    <property type="match status" value="1"/>
</dbReference>
<feature type="transmembrane region" description="Helical" evidence="7">
    <location>
        <begin position="381"/>
        <end position="406"/>
    </location>
</feature>
<evidence type="ECO:0000256" key="7">
    <source>
        <dbReference type="SAM" id="Phobius"/>
    </source>
</evidence>
<accession>A0ABP0RPC0</accession>
<dbReference type="Gene3D" id="1.20.120.350">
    <property type="entry name" value="Voltage-gated potassium channels. Chain C"/>
    <property type="match status" value="1"/>
</dbReference>
<dbReference type="SUPFAM" id="SSF81324">
    <property type="entry name" value="Voltage-gated potassium channels"/>
    <property type="match status" value="1"/>
</dbReference>
<dbReference type="Gene3D" id="1.10.287.70">
    <property type="match status" value="1"/>
</dbReference>
<feature type="transmembrane region" description="Helical" evidence="7">
    <location>
        <begin position="188"/>
        <end position="209"/>
    </location>
</feature>
<organism evidence="9 10">
    <name type="scientific">Durusdinium trenchii</name>
    <dbReference type="NCBI Taxonomy" id="1381693"/>
    <lineage>
        <taxon>Eukaryota</taxon>
        <taxon>Sar</taxon>
        <taxon>Alveolata</taxon>
        <taxon>Dinophyceae</taxon>
        <taxon>Suessiales</taxon>
        <taxon>Symbiodiniaceae</taxon>
        <taxon>Durusdinium</taxon>
    </lineage>
</organism>
<dbReference type="InterPro" id="IPR018247">
    <property type="entry name" value="EF_Hand_1_Ca_BS"/>
</dbReference>
<dbReference type="EMBL" id="CAXAMM010042017">
    <property type="protein sequence ID" value="CAK9102479.1"/>
    <property type="molecule type" value="Genomic_DNA"/>
</dbReference>
<dbReference type="PANTHER" id="PTHR10037">
    <property type="entry name" value="VOLTAGE-GATED CATION CHANNEL CALCIUM AND SODIUM"/>
    <property type="match status" value="1"/>
</dbReference>
<keyword evidence="5 7" id="KW-0472">Membrane</keyword>
<feature type="domain" description="EF-hand" evidence="8">
    <location>
        <begin position="474"/>
        <end position="509"/>
    </location>
</feature>
<feature type="region of interest" description="Disordered" evidence="6">
    <location>
        <begin position="66"/>
        <end position="101"/>
    </location>
</feature>
<dbReference type="InterPro" id="IPR011992">
    <property type="entry name" value="EF-hand-dom_pair"/>
</dbReference>
<evidence type="ECO:0000256" key="4">
    <source>
        <dbReference type="ARBA" id="ARBA00022989"/>
    </source>
</evidence>
<dbReference type="PROSITE" id="PS50222">
    <property type="entry name" value="EF_HAND_2"/>
    <property type="match status" value="1"/>
</dbReference>
<keyword evidence="10" id="KW-1185">Reference proteome</keyword>
<dbReference type="InterPro" id="IPR005821">
    <property type="entry name" value="Ion_trans_dom"/>
</dbReference>
<keyword evidence="2 7" id="KW-0812">Transmembrane</keyword>
<dbReference type="SUPFAM" id="SSF47473">
    <property type="entry name" value="EF-hand"/>
    <property type="match status" value="1"/>
</dbReference>
<dbReference type="Proteomes" id="UP001642464">
    <property type="component" value="Unassembled WGS sequence"/>
</dbReference>
<evidence type="ECO:0000256" key="3">
    <source>
        <dbReference type="ARBA" id="ARBA00022837"/>
    </source>
</evidence>
<comment type="subcellular location">
    <subcellularLocation>
        <location evidence="1">Membrane</location>
        <topology evidence="1">Multi-pass membrane protein</topology>
    </subcellularLocation>
</comment>
<evidence type="ECO:0000313" key="9">
    <source>
        <dbReference type="EMBL" id="CAK9102479.1"/>
    </source>
</evidence>
<dbReference type="PANTHER" id="PTHR10037:SF62">
    <property type="entry name" value="SODIUM CHANNEL PROTEIN 60E"/>
    <property type="match status" value="1"/>
</dbReference>
<dbReference type="InterPro" id="IPR043203">
    <property type="entry name" value="VGCC_Ca_Na"/>
</dbReference>
<feature type="transmembrane region" description="Helical" evidence="7">
    <location>
        <begin position="297"/>
        <end position="315"/>
    </location>
</feature>
<feature type="transmembrane region" description="Helical" evidence="7">
    <location>
        <begin position="155"/>
        <end position="176"/>
    </location>
</feature>
<evidence type="ECO:0000256" key="1">
    <source>
        <dbReference type="ARBA" id="ARBA00004141"/>
    </source>
</evidence>
<keyword evidence="3" id="KW-0106">Calcium</keyword>